<proteinExistence type="predicted"/>
<accession>A0AAV4IPN9</accession>
<evidence type="ECO:0000313" key="2">
    <source>
        <dbReference type="EMBL" id="GFS11645.1"/>
    </source>
</evidence>
<dbReference type="Proteomes" id="UP000762676">
    <property type="component" value="Unassembled WGS sequence"/>
</dbReference>
<feature type="compositionally biased region" description="Polar residues" evidence="1">
    <location>
        <begin position="423"/>
        <end position="434"/>
    </location>
</feature>
<feature type="region of interest" description="Disordered" evidence="1">
    <location>
        <begin position="160"/>
        <end position="180"/>
    </location>
</feature>
<organism evidence="2 3">
    <name type="scientific">Elysia marginata</name>
    <dbReference type="NCBI Taxonomy" id="1093978"/>
    <lineage>
        <taxon>Eukaryota</taxon>
        <taxon>Metazoa</taxon>
        <taxon>Spiralia</taxon>
        <taxon>Lophotrochozoa</taxon>
        <taxon>Mollusca</taxon>
        <taxon>Gastropoda</taxon>
        <taxon>Heterobranchia</taxon>
        <taxon>Euthyneura</taxon>
        <taxon>Panpulmonata</taxon>
        <taxon>Sacoglossa</taxon>
        <taxon>Placobranchoidea</taxon>
        <taxon>Plakobranchidae</taxon>
        <taxon>Elysia</taxon>
    </lineage>
</organism>
<gene>
    <name evidence="2" type="ORF">ElyMa_003091900</name>
</gene>
<protein>
    <submittedName>
        <fullName evidence="2">Uncharacterized protein</fullName>
    </submittedName>
</protein>
<keyword evidence="3" id="KW-1185">Reference proteome</keyword>
<feature type="region of interest" description="Disordered" evidence="1">
    <location>
        <begin position="545"/>
        <end position="581"/>
    </location>
</feature>
<reference evidence="2 3" key="1">
    <citation type="journal article" date="2021" name="Elife">
        <title>Chloroplast acquisition without the gene transfer in kleptoplastic sea slugs, Plakobranchus ocellatus.</title>
        <authorList>
            <person name="Maeda T."/>
            <person name="Takahashi S."/>
            <person name="Yoshida T."/>
            <person name="Shimamura S."/>
            <person name="Takaki Y."/>
            <person name="Nagai Y."/>
            <person name="Toyoda A."/>
            <person name="Suzuki Y."/>
            <person name="Arimoto A."/>
            <person name="Ishii H."/>
            <person name="Satoh N."/>
            <person name="Nishiyama T."/>
            <person name="Hasebe M."/>
            <person name="Maruyama T."/>
            <person name="Minagawa J."/>
            <person name="Obokata J."/>
            <person name="Shigenobu S."/>
        </authorList>
    </citation>
    <scope>NUCLEOTIDE SEQUENCE [LARGE SCALE GENOMIC DNA]</scope>
</reference>
<comment type="caution">
    <text evidence="2">The sequence shown here is derived from an EMBL/GenBank/DDBJ whole genome shotgun (WGS) entry which is preliminary data.</text>
</comment>
<feature type="compositionally biased region" description="Basic and acidic residues" evidence="1">
    <location>
        <begin position="460"/>
        <end position="474"/>
    </location>
</feature>
<feature type="compositionally biased region" description="Low complexity" evidence="1">
    <location>
        <begin position="167"/>
        <end position="178"/>
    </location>
</feature>
<feature type="compositionally biased region" description="Polar residues" evidence="1">
    <location>
        <begin position="224"/>
        <end position="248"/>
    </location>
</feature>
<feature type="compositionally biased region" description="Low complexity" evidence="1">
    <location>
        <begin position="444"/>
        <end position="453"/>
    </location>
</feature>
<feature type="region of interest" description="Disordered" evidence="1">
    <location>
        <begin position="216"/>
        <end position="253"/>
    </location>
</feature>
<dbReference type="EMBL" id="BMAT01006384">
    <property type="protein sequence ID" value="GFS11645.1"/>
    <property type="molecule type" value="Genomic_DNA"/>
</dbReference>
<dbReference type="AlphaFoldDB" id="A0AAV4IPN9"/>
<feature type="region of interest" description="Disordered" evidence="1">
    <location>
        <begin position="273"/>
        <end position="312"/>
    </location>
</feature>
<evidence type="ECO:0000313" key="3">
    <source>
        <dbReference type="Proteomes" id="UP000762676"/>
    </source>
</evidence>
<feature type="compositionally biased region" description="Polar residues" evidence="1">
    <location>
        <begin position="275"/>
        <end position="298"/>
    </location>
</feature>
<feature type="region of interest" description="Disordered" evidence="1">
    <location>
        <begin position="423"/>
        <end position="497"/>
    </location>
</feature>
<evidence type="ECO:0000256" key="1">
    <source>
        <dbReference type="SAM" id="MobiDB-lite"/>
    </source>
</evidence>
<sequence>MSPKAANKTYLSSKGDSLELSWTWGSLVPRLHRLGFTLWIVEVDPGFVSSQNALQKCFSFCIVMLEETHVFSLRFYLYSLETVWTGMHHRRGVLLWDELKPTMVTPYFGYVLDLVETHHGHTIIYYVLDLVEKYVESIGESPQASDLPATKGKEKSFQLDTGHLQITTQSTTTTTDQSNLEDDDYHVVTKRDATSPATPVPLSKLLNERAAMATANPPTAAPKFSQQDSVKGTSLPASTNSQMETTRSPPEAPKRVVDDLLNRLFQASFVGAASDQRSPLASRAASDQRSPLASQVNAPPNAASPGRTEPVPDALVHIQGKSDTHARASEELAQILAASVSKASTTAKPSHSHDHLIALDMLAPKSKVVLPSESSISISSSNQNSSDISIPFSDSNEFLSTERKKSNENVFAFSQSLLNVNDVINSPSTTSTTEGLDDSHEVTESFSSVESSTLTPQTNKTEKQSKEYSSREMVDLWGPENKTNTLDKHSDPNLSVKSNQELTLDTLGVDSAEIFDTASSLNSSSEEIFDESNVTSAQNLEELLSMSESQRQASKSSLVNDAIEESGATRDQQSSDIDSDLPGLLMDGSPSLLEHANSMEFEDCHEEHASVCVTEAIEKLALGEEYNIGVCNAFFFLLCNIRLEVLHKAAQT</sequence>
<feature type="compositionally biased region" description="Polar residues" evidence="1">
    <location>
        <begin position="546"/>
        <end position="559"/>
    </location>
</feature>
<name>A0AAV4IPN9_9GAST</name>